<evidence type="ECO:0000256" key="2">
    <source>
        <dbReference type="SAM" id="Phobius"/>
    </source>
</evidence>
<dbReference type="Pfam" id="PF03793">
    <property type="entry name" value="PASTA"/>
    <property type="match status" value="3"/>
</dbReference>
<gene>
    <name evidence="4" type="ORF">H9736_03040</name>
</gene>
<evidence type="ECO:0000259" key="3">
    <source>
        <dbReference type="PROSITE" id="PS51178"/>
    </source>
</evidence>
<feature type="non-terminal residue" evidence="4">
    <location>
        <position position="1"/>
    </location>
</feature>
<keyword evidence="2" id="KW-1133">Transmembrane helix</keyword>
<feature type="domain" description="PASTA" evidence="3">
    <location>
        <begin position="273"/>
        <end position="343"/>
    </location>
</feature>
<comment type="caution">
    <text evidence="4">The sequence shown here is derived from an EMBL/GenBank/DDBJ whole genome shotgun (WGS) entry which is preliminary data.</text>
</comment>
<dbReference type="EMBL" id="DXES01000060">
    <property type="protein sequence ID" value="HIX65204.1"/>
    <property type="molecule type" value="Genomic_DNA"/>
</dbReference>
<evidence type="ECO:0000313" key="5">
    <source>
        <dbReference type="Proteomes" id="UP000886800"/>
    </source>
</evidence>
<dbReference type="Proteomes" id="UP000886800">
    <property type="component" value="Unassembled WGS sequence"/>
</dbReference>
<sequence length="436" mass="48778">TPVSVALKQIQSRAVPPRQLNPQIPEGLQEITLHAMEKDVHKRYQSAAQMLRDIDEFKRDPSISFEYKYLGDGSRPHPHTPKTSRQQKRERKEQKRQARRERAPILAVLAGVTAGFVIVTACFIGWMFYMNNPFVTVEDTRVPDLIGQSWDDLRVSNQYPDFVIEMDGEPQYNSEYGQGVIYDQEPEEGANVKVGSTIRVRVSRGAQTVSLPDFAGWDAVQARAQLEEWGLAVDEKLLFDDNVPADSVVRTAPAAETEVSAGETVTIYVSMGKEETLKNVPPLEGISPEDAKTLLESMGFKVSVRYDDEFDGDEALEGLIIGQSPAQGSQVAEGTVIEVTVAGQRDDSTKTQLMIRLPSEINRLVEMSLTIDGVEEVTDTLNPSQAKVWRPVLTGEGVSEIEIYFDGELYQVYDMDFDTNPPEFTLLDDYSDEFTE</sequence>
<dbReference type="AlphaFoldDB" id="A0A9D2B7L1"/>
<feature type="region of interest" description="Disordered" evidence="1">
    <location>
        <begin position="68"/>
        <end position="100"/>
    </location>
</feature>
<evidence type="ECO:0000313" key="4">
    <source>
        <dbReference type="EMBL" id="HIX65204.1"/>
    </source>
</evidence>
<feature type="transmembrane region" description="Helical" evidence="2">
    <location>
        <begin position="105"/>
        <end position="129"/>
    </location>
</feature>
<dbReference type="CDD" id="cd06577">
    <property type="entry name" value="PASTA_pknB"/>
    <property type="match status" value="3"/>
</dbReference>
<dbReference type="SMART" id="SM00740">
    <property type="entry name" value="PASTA"/>
    <property type="match status" value="3"/>
</dbReference>
<name>A0A9D2B7L1_9FIRM</name>
<accession>A0A9D2B7L1</accession>
<proteinExistence type="predicted"/>
<dbReference type="PROSITE" id="PS51178">
    <property type="entry name" value="PASTA"/>
    <property type="match status" value="3"/>
</dbReference>
<feature type="domain" description="PASTA" evidence="3">
    <location>
        <begin position="205"/>
        <end position="271"/>
    </location>
</feature>
<feature type="compositionally biased region" description="Basic residues" evidence="1">
    <location>
        <begin position="76"/>
        <end position="89"/>
    </location>
</feature>
<dbReference type="InterPro" id="IPR005543">
    <property type="entry name" value="PASTA_dom"/>
</dbReference>
<dbReference type="Gene3D" id="3.30.10.20">
    <property type="match status" value="3"/>
</dbReference>
<reference evidence="4" key="2">
    <citation type="submission" date="2021-04" db="EMBL/GenBank/DDBJ databases">
        <authorList>
            <person name="Gilroy R."/>
        </authorList>
    </citation>
    <scope>NUCLEOTIDE SEQUENCE</scope>
    <source>
        <strain evidence="4">CHK188-5543</strain>
    </source>
</reference>
<organism evidence="4 5">
    <name type="scientific">Candidatus Anaerotruncus excrementipullorum</name>
    <dbReference type="NCBI Taxonomy" id="2838465"/>
    <lineage>
        <taxon>Bacteria</taxon>
        <taxon>Bacillati</taxon>
        <taxon>Bacillota</taxon>
        <taxon>Clostridia</taxon>
        <taxon>Eubacteriales</taxon>
        <taxon>Oscillospiraceae</taxon>
        <taxon>Anaerotruncus</taxon>
    </lineage>
</organism>
<feature type="compositionally biased region" description="Basic and acidic residues" evidence="1">
    <location>
        <begin position="90"/>
        <end position="100"/>
    </location>
</feature>
<reference evidence="4" key="1">
    <citation type="journal article" date="2021" name="PeerJ">
        <title>Extensive microbial diversity within the chicken gut microbiome revealed by metagenomics and culture.</title>
        <authorList>
            <person name="Gilroy R."/>
            <person name="Ravi A."/>
            <person name="Getino M."/>
            <person name="Pursley I."/>
            <person name="Horton D.L."/>
            <person name="Alikhan N.F."/>
            <person name="Baker D."/>
            <person name="Gharbi K."/>
            <person name="Hall N."/>
            <person name="Watson M."/>
            <person name="Adriaenssens E.M."/>
            <person name="Foster-Nyarko E."/>
            <person name="Jarju S."/>
            <person name="Secka A."/>
            <person name="Antonio M."/>
            <person name="Oren A."/>
            <person name="Chaudhuri R.R."/>
            <person name="La Ragione R."/>
            <person name="Hildebrand F."/>
            <person name="Pallen M.J."/>
        </authorList>
    </citation>
    <scope>NUCLEOTIDE SEQUENCE</scope>
    <source>
        <strain evidence="4">CHK188-5543</strain>
    </source>
</reference>
<dbReference type="Gene3D" id="1.10.510.10">
    <property type="entry name" value="Transferase(Phosphotransferase) domain 1"/>
    <property type="match status" value="1"/>
</dbReference>
<keyword evidence="2" id="KW-0472">Membrane</keyword>
<feature type="domain" description="PASTA" evidence="3">
    <location>
        <begin position="136"/>
        <end position="204"/>
    </location>
</feature>
<keyword evidence="2" id="KW-0812">Transmembrane</keyword>
<protein>
    <submittedName>
        <fullName evidence="4">PASTA domain-containing protein</fullName>
    </submittedName>
</protein>
<evidence type="ECO:0000256" key="1">
    <source>
        <dbReference type="SAM" id="MobiDB-lite"/>
    </source>
</evidence>